<dbReference type="EMBL" id="CAMXCT030000161">
    <property type="protein sequence ID" value="CAL4762157.1"/>
    <property type="molecule type" value="Genomic_DNA"/>
</dbReference>
<dbReference type="EMBL" id="CAMXCT020000161">
    <property type="protein sequence ID" value="CAL1128220.1"/>
    <property type="molecule type" value="Genomic_DNA"/>
</dbReference>
<dbReference type="EMBL" id="CAMXCT010000161">
    <property type="protein sequence ID" value="CAI3974845.1"/>
    <property type="molecule type" value="Genomic_DNA"/>
</dbReference>
<dbReference type="Proteomes" id="UP001152797">
    <property type="component" value="Unassembled WGS sequence"/>
</dbReference>
<comment type="caution">
    <text evidence="3">The sequence shown here is derived from an EMBL/GenBank/DDBJ whole genome shotgun (WGS) entry which is preliminary data.</text>
</comment>
<feature type="compositionally biased region" description="Polar residues" evidence="1">
    <location>
        <begin position="317"/>
        <end position="326"/>
    </location>
</feature>
<feature type="transmembrane region" description="Helical" evidence="2">
    <location>
        <begin position="117"/>
        <end position="136"/>
    </location>
</feature>
<evidence type="ECO:0000313" key="3">
    <source>
        <dbReference type="EMBL" id="CAI3974845.1"/>
    </source>
</evidence>
<feature type="transmembrane region" description="Helical" evidence="2">
    <location>
        <begin position="156"/>
        <end position="180"/>
    </location>
</feature>
<protein>
    <submittedName>
        <fullName evidence="5">Protein S-acyltransferase</fullName>
    </submittedName>
</protein>
<gene>
    <name evidence="3" type="ORF">C1SCF055_LOCUS3211</name>
</gene>
<evidence type="ECO:0000256" key="1">
    <source>
        <dbReference type="SAM" id="MobiDB-lite"/>
    </source>
</evidence>
<keyword evidence="2" id="KW-1133">Transmembrane helix</keyword>
<proteinExistence type="predicted"/>
<sequence>MCFPPICHPATHVLGCFGLRQGASGVLVLNALYGLCLVIVHALLLGEVDKEPVPPRHGALRGMRGMPEGMQRGHMEGTMPHEGPATPDNGVGWLIQLLDLDIGWGHRLFGFDDQSDLIAGLIYGVFIIVVCAYTFHQINSVRMGGECLNLATASRWFVAFMNLELLLYVGLVLVKLPILCKMQAEFMPNLTMECQVQRFMFLQRVVCNLVAASLAIWVFSSYSFSLTFGNVSMDQPEFADQLEMRDAAFTGKVPDLGPAPLGSMGGRQSFAPPPYQTRQSLAPPQSAPRSLNAAPGRSQVGGRTSYHIGNMARAGSSMVSSTSGDPETQALIKPPLHVF</sequence>
<evidence type="ECO:0000256" key="2">
    <source>
        <dbReference type="SAM" id="Phobius"/>
    </source>
</evidence>
<evidence type="ECO:0000313" key="5">
    <source>
        <dbReference type="EMBL" id="CAL4762157.1"/>
    </source>
</evidence>
<keyword evidence="2" id="KW-0472">Membrane</keyword>
<organism evidence="3">
    <name type="scientific">Cladocopium goreaui</name>
    <dbReference type="NCBI Taxonomy" id="2562237"/>
    <lineage>
        <taxon>Eukaryota</taxon>
        <taxon>Sar</taxon>
        <taxon>Alveolata</taxon>
        <taxon>Dinophyceae</taxon>
        <taxon>Suessiales</taxon>
        <taxon>Symbiodiniaceae</taxon>
        <taxon>Cladocopium</taxon>
    </lineage>
</organism>
<feature type="region of interest" description="Disordered" evidence="1">
    <location>
        <begin position="262"/>
        <end position="339"/>
    </location>
</feature>
<keyword evidence="6" id="KW-1185">Reference proteome</keyword>
<evidence type="ECO:0000313" key="6">
    <source>
        <dbReference type="Proteomes" id="UP001152797"/>
    </source>
</evidence>
<reference evidence="4" key="2">
    <citation type="submission" date="2024-04" db="EMBL/GenBank/DDBJ databases">
        <authorList>
            <person name="Chen Y."/>
            <person name="Shah S."/>
            <person name="Dougan E. K."/>
            <person name="Thang M."/>
            <person name="Chan C."/>
        </authorList>
    </citation>
    <scope>NUCLEOTIDE SEQUENCE [LARGE SCALE GENOMIC DNA]</scope>
</reference>
<feature type="transmembrane region" description="Helical" evidence="2">
    <location>
        <begin position="201"/>
        <end position="220"/>
    </location>
</feature>
<evidence type="ECO:0000313" key="4">
    <source>
        <dbReference type="EMBL" id="CAL1128220.1"/>
    </source>
</evidence>
<reference evidence="3" key="1">
    <citation type="submission" date="2022-10" db="EMBL/GenBank/DDBJ databases">
        <authorList>
            <person name="Chen Y."/>
            <person name="Dougan E. K."/>
            <person name="Chan C."/>
            <person name="Rhodes N."/>
            <person name="Thang M."/>
        </authorList>
    </citation>
    <scope>NUCLEOTIDE SEQUENCE</scope>
</reference>
<accession>A0A9P1BLG2</accession>
<feature type="transmembrane region" description="Helical" evidence="2">
    <location>
        <begin position="27"/>
        <end position="46"/>
    </location>
</feature>
<dbReference type="AlphaFoldDB" id="A0A9P1BLG2"/>
<dbReference type="OrthoDB" id="10361859at2759"/>
<name>A0A9P1BLG2_9DINO</name>
<keyword evidence="2" id="KW-0812">Transmembrane</keyword>
<feature type="compositionally biased region" description="Polar residues" evidence="1">
    <location>
        <begin position="276"/>
        <end position="289"/>
    </location>
</feature>